<reference evidence="1" key="1">
    <citation type="submission" date="2020-05" db="EMBL/GenBank/DDBJ databases">
        <title>Mycena genomes resolve the evolution of fungal bioluminescence.</title>
        <authorList>
            <person name="Tsai I.J."/>
        </authorList>
    </citation>
    <scope>NUCLEOTIDE SEQUENCE</scope>
    <source>
        <strain evidence="1">160909Yilan</strain>
    </source>
</reference>
<dbReference type="AlphaFoldDB" id="A0A8H6XYZ3"/>
<proteinExistence type="predicted"/>
<organism evidence="1 2">
    <name type="scientific">Mycena sanguinolenta</name>
    <dbReference type="NCBI Taxonomy" id="230812"/>
    <lineage>
        <taxon>Eukaryota</taxon>
        <taxon>Fungi</taxon>
        <taxon>Dikarya</taxon>
        <taxon>Basidiomycota</taxon>
        <taxon>Agaricomycotina</taxon>
        <taxon>Agaricomycetes</taxon>
        <taxon>Agaricomycetidae</taxon>
        <taxon>Agaricales</taxon>
        <taxon>Marasmiineae</taxon>
        <taxon>Mycenaceae</taxon>
        <taxon>Mycena</taxon>
    </lineage>
</organism>
<evidence type="ECO:0000313" key="2">
    <source>
        <dbReference type="Proteomes" id="UP000623467"/>
    </source>
</evidence>
<keyword evidence="2" id="KW-1185">Reference proteome</keyword>
<comment type="caution">
    <text evidence="1">The sequence shown here is derived from an EMBL/GenBank/DDBJ whole genome shotgun (WGS) entry which is preliminary data.</text>
</comment>
<dbReference type="OrthoDB" id="3044254at2759"/>
<evidence type="ECO:0000313" key="1">
    <source>
        <dbReference type="EMBL" id="KAF7349334.1"/>
    </source>
</evidence>
<dbReference type="EMBL" id="JACAZH010000016">
    <property type="protein sequence ID" value="KAF7349334.1"/>
    <property type="molecule type" value="Genomic_DNA"/>
</dbReference>
<name>A0A8H6XYZ3_9AGAR</name>
<dbReference type="Proteomes" id="UP000623467">
    <property type="component" value="Unassembled WGS sequence"/>
</dbReference>
<sequence length="151" mass="16582">MSFSGVSFGDLVAAAGLAMKIVQVLYDSPRVLEDYQDAMTELVSLHRELVLINDAIQLATPSGTSDLIRQSVAGEARGCLAEMQRFLDKTKGVAETGMVGIFSRVLWATSEKKELRVLRESVARRRASLNILLSSSNLRVIPVFIENRANN</sequence>
<gene>
    <name evidence="1" type="ORF">MSAN_01723000</name>
</gene>
<protein>
    <submittedName>
        <fullName evidence="1">Helo-like-N domain-containing protein</fullName>
    </submittedName>
</protein>
<accession>A0A8H6XYZ3</accession>